<keyword evidence="5 6" id="KW-0472">Membrane</keyword>
<feature type="transmembrane region" description="Helical" evidence="6">
    <location>
        <begin position="409"/>
        <end position="430"/>
    </location>
</feature>
<evidence type="ECO:0000256" key="6">
    <source>
        <dbReference type="SAM" id="Phobius"/>
    </source>
</evidence>
<dbReference type="AlphaFoldDB" id="A0A7I4YPN5"/>
<proteinExistence type="inferred from homology"/>
<accession>A0A7I4YPN5</accession>
<sequence>MRLSPRRHEFICVFLLGAGTLFLYLSYSVQAFIGENVIHTISERYPGRIFRLAGYYGQAIHYTAFAISSLITPSIQTYVRSKWILAMGSLLFALYYVGFVQVNSIYFFISQALMGVGYSFYNNGEGAYLSEHSSSETVESNTGIETAVGHSSMFVGGGALALIFYLISPSGEIATQSYTDTQIRLIYGTLLGLNMISFVIFACLPTKEYDSIASTSPTVIPSLRKQFGKFKSAMKEVNMLLLLPFFGYMGLIVSFLIGVYPTTLAFTESLKSDVYIVALYSVGAGTAEIFGGVVLRRILLKFKDWGLVMMISTHFLAVSTALILVLLSVPEMATIQPTSESTLLIKPSRVIVVIIGFLLGMGDFTITTGRAVICQVAVPKARMQVFSMSRLYQCVLACAFLFLTPYMKTTYWVIVLGFFLITGSTTFGIVAKRTAHLRRNVVSPCEDAKSKDRGETDA</sequence>
<feature type="transmembrane region" description="Helical" evidence="6">
    <location>
        <begin position="385"/>
        <end position="403"/>
    </location>
</feature>
<dbReference type="Pfam" id="PF05978">
    <property type="entry name" value="UNC-93"/>
    <property type="match status" value="1"/>
</dbReference>
<dbReference type="InterPro" id="IPR051617">
    <property type="entry name" value="UNC-93-like_regulator"/>
</dbReference>
<keyword evidence="7" id="KW-1185">Reference proteome</keyword>
<name>A0A7I4YPN5_HAECO</name>
<keyword evidence="3 6" id="KW-0812">Transmembrane</keyword>
<dbReference type="WBParaSite" id="HCON_00126610-00001">
    <property type="protein sequence ID" value="HCON_00126610-00001"/>
    <property type="gene ID" value="HCON_00126610"/>
</dbReference>
<dbReference type="InterPro" id="IPR010291">
    <property type="entry name" value="Ion_channel_UNC-93"/>
</dbReference>
<feature type="transmembrane region" description="Helical" evidence="6">
    <location>
        <begin position="350"/>
        <end position="373"/>
    </location>
</feature>
<dbReference type="OMA" id="SKWILAM"/>
<feature type="transmembrane region" description="Helical" evidence="6">
    <location>
        <begin position="274"/>
        <end position="295"/>
    </location>
</feature>
<evidence type="ECO:0000256" key="1">
    <source>
        <dbReference type="ARBA" id="ARBA00004141"/>
    </source>
</evidence>
<dbReference type="Proteomes" id="UP000025227">
    <property type="component" value="Unplaced"/>
</dbReference>
<comment type="subcellular location">
    <subcellularLocation>
        <location evidence="1">Membrane</location>
        <topology evidence="1">Multi-pass membrane protein</topology>
    </subcellularLocation>
</comment>
<feature type="transmembrane region" description="Helical" evidence="6">
    <location>
        <begin position="105"/>
        <end position="121"/>
    </location>
</feature>
<feature type="transmembrane region" description="Helical" evidence="6">
    <location>
        <begin position="239"/>
        <end position="262"/>
    </location>
</feature>
<feature type="transmembrane region" description="Helical" evidence="6">
    <location>
        <begin position="185"/>
        <end position="204"/>
    </location>
</feature>
<protein>
    <submittedName>
        <fullName evidence="8">UNC93-like protein MFSD11</fullName>
    </submittedName>
</protein>
<dbReference type="PANTHER" id="PTHR23294:SF21">
    <property type="entry name" value="UNC93-LIKE PROTEIN MFSD11"/>
    <property type="match status" value="1"/>
</dbReference>
<dbReference type="SUPFAM" id="SSF103473">
    <property type="entry name" value="MFS general substrate transporter"/>
    <property type="match status" value="1"/>
</dbReference>
<dbReference type="PANTHER" id="PTHR23294">
    <property type="entry name" value="ET TRANSLATION PRODUCT-RELATED"/>
    <property type="match status" value="1"/>
</dbReference>
<feature type="transmembrane region" description="Helical" evidence="6">
    <location>
        <begin position="142"/>
        <end position="165"/>
    </location>
</feature>
<feature type="transmembrane region" description="Helical" evidence="6">
    <location>
        <begin position="307"/>
        <end position="330"/>
    </location>
</feature>
<dbReference type="GO" id="GO:0016020">
    <property type="term" value="C:membrane"/>
    <property type="evidence" value="ECO:0007669"/>
    <property type="project" value="UniProtKB-SubCell"/>
</dbReference>
<keyword evidence="4 6" id="KW-1133">Transmembrane helix</keyword>
<evidence type="ECO:0000256" key="5">
    <source>
        <dbReference type="ARBA" id="ARBA00023136"/>
    </source>
</evidence>
<evidence type="ECO:0000313" key="7">
    <source>
        <dbReference type="Proteomes" id="UP000025227"/>
    </source>
</evidence>
<reference evidence="8" key="1">
    <citation type="submission" date="2020-12" db="UniProtKB">
        <authorList>
            <consortium name="WormBaseParasite"/>
        </authorList>
    </citation>
    <scope>IDENTIFICATION</scope>
    <source>
        <strain evidence="8">MHco3</strain>
    </source>
</reference>
<organism evidence="7 8">
    <name type="scientific">Haemonchus contortus</name>
    <name type="common">Barber pole worm</name>
    <dbReference type="NCBI Taxonomy" id="6289"/>
    <lineage>
        <taxon>Eukaryota</taxon>
        <taxon>Metazoa</taxon>
        <taxon>Ecdysozoa</taxon>
        <taxon>Nematoda</taxon>
        <taxon>Chromadorea</taxon>
        <taxon>Rhabditida</taxon>
        <taxon>Rhabditina</taxon>
        <taxon>Rhabditomorpha</taxon>
        <taxon>Strongyloidea</taxon>
        <taxon>Trichostrongylidae</taxon>
        <taxon>Haemonchus</taxon>
    </lineage>
</organism>
<comment type="similarity">
    <text evidence="2">Belongs to the unc-93 family.</text>
</comment>
<feature type="transmembrane region" description="Helical" evidence="6">
    <location>
        <begin position="83"/>
        <end position="99"/>
    </location>
</feature>
<dbReference type="InterPro" id="IPR036259">
    <property type="entry name" value="MFS_trans_sf"/>
</dbReference>
<evidence type="ECO:0000256" key="4">
    <source>
        <dbReference type="ARBA" id="ARBA00022989"/>
    </source>
</evidence>
<feature type="transmembrane region" description="Helical" evidence="6">
    <location>
        <begin position="55"/>
        <end position="71"/>
    </location>
</feature>
<evidence type="ECO:0000256" key="3">
    <source>
        <dbReference type="ARBA" id="ARBA00022692"/>
    </source>
</evidence>
<evidence type="ECO:0000256" key="2">
    <source>
        <dbReference type="ARBA" id="ARBA00009172"/>
    </source>
</evidence>
<dbReference type="Gene3D" id="1.20.1250.20">
    <property type="entry name" value="MFS general substrate transporter like domains"/>
    <property type="match status" value="1"/>
</dbReference>
<evidence type="ECO:0000313" key="8">
    <source>
        <dbReference type="WBParaSite" id="HCON_00126610-00001"/>
    </source>
</evidence>
<dbReference type="OrthoDB" id="5778776at2759"/>